<sequence>MDLLIRQLKHEDLREFQQVVAKFGAIVTVLPGIKTSPKPAVLQKLSGEPVEVNMPLVDGAFVATLNREKKEVNKTYARRYQDSLSTQRHRHDHHKLGCGRTHHDTAFTKRPMRHSDGDSDSGFGMDI</sequence>
<evidence type="ECO:0000256" key="1">
    <source>
        <dbReference type="SAM" id="MobiDB-lite"/>
    </source>
</evidence>
<feature type="compositionally biased region" description="Basic residues" evidence="1">
    <location>
        <begin position="87"/>
        <end position="97"/>
    </location>
</feature>
<dbReference type="AlphaFoldDB" id="A0A0K2Y7U0"/>
<evidence type="ECO:0000313" key="3">
    <source>
        <dbReference type="Proteomes" id="UP000046090"/>
    </source>
</evidence>
<gene>
    <name evidence="2" type="ORF">HHE01_10230</name>
</gene>
<proteinExistence type="predicted"/>
<feature type="region of interest" description="Disordered" evidence="1">
    <location>
        <begin position="108"/>
        <end position="127"/>
    </location>
</feature>
<keyword evidence="3" id="KW-1185">Reference proteome</keyword>
<organism evidence="2 3">
    <name type="scientific">Helicobacter heilmannii</name>
    <dbReference type="NCBI Taxonomy" id="35817"/>
    <lineage>
        <taxon>Bacteria</taxon>
        <taxon>Pseudomonadati</taxon>
        <taxon>Campylobacterota</taxon>
        <taxon>Epsilonproteobacteria</taxon>
        <taxon>Campylobacterales</taxon>
        <taxon>Helicobacteraceae</taxon>
        <taxon>Helicobacter</taxon>
    </lineage>
</organism>
<accession>A0A0K2Y7U0</accession>
<reference evidence="3" key="1">
    <citation type="submission" date="2014-12" db="EMBL/GenBank/DDBJ databases">
        <authorList>
            <person name="Smet A."/>
        </authorList>
    </citation>
    <scope>NUCLEOTIDE SEQUENCE [LARGE SCALE GENOMIC DNA]</scope>
</reference>
<name>A0A0K2Y7U0_HELHE</name>
<evidence type="ECO:0000313" key="2">
    <source>
        <dbReference type="EMBL" id="CRI34177.1"/>
    </source>
</evidence>
<feature type="region of interest" description="Disordered" evidence="1">
    <location>
        <begin position="81"/>
        <end position="103"/>
    </location>
</feature>
<feature type="compositionally biased region" description="Basic and acidic residues" evidence="1">
    <location>
        <begin position="108"/>
        <end position="117"/>
    </location>
</feature>
<dbReference type="Proteomes" id="UP000046090">
    <property type="component" value="Unassembled WGS sequence"/>
</dbReference>
<dbReference type="GeneID" id="76196770"/>
<dbReference type="EMBL" id="CDMK01000001">
    <property type="protein sequence ID" value="CRI34177.1"/>
    <property type="molecule type" value="Genomic_DNA"/>
</dbReference>
<dbReference type="RefSeq" id="WP_015106264.1">
    <property type="nucleotide sequence ID" value="NZ_AP026684.1"/>
</dbReference>
<protein>
    <submittedName>
        <fullName evidence="2">Uncharacterized protein</fullName>
    </submittedName>
</protein>